<dbReference type="InterPro" id="IPR010164">
    <property type="entry name" value="Orn_aminotrans"/>
</dbReference>
<dbReference type="AlphaFoldDB" id="A0A4U6BRH8"/>
<dbReference type="NCBIfam" id="TIGR01885">
    <property type="entry name" value="Orn_aminotrans"/>
    <property type="match status" value="1"/>
</dbReference>
<evidence type="ECO:0000256" key="6">
    <source>
        <dbReference type="ARBA" id="ARBA00022898"/>
    </source>
</evidence>
<dbReference type="SUPFAM" id="SSF53383">
    <property type="entry name" value="PLP-dependent transferases"/>
    <property type="match status" value="1"/>
</dbReference>
<dbReference type="Proteomes" id="UP000034832">
    <property type="component" value="Unassembled WGS sequence"/>
</dbReference>
<name>A0A4U6BRH8_9BRAD</name>
<dbReference type="Gene3D" id="3.90.1150.10">
    <property type="entry name" value="Aspartate Aminotransferase, domain 1"/>
    <property type="match status" value="1"/>
</dbReference>
<dbReference type="InterPro" id="IPR005814">
    <property type="entry name" value="Aminotrans_3"/>
</dbReference>
<dbReference type="InterPro" id="IPR015424">
    <property type="entry name" value="PyrdxlP-dep_Trfase"/>
</dbReference>
<dbReference type="EC" id="2.6.1.13" evidence="3"/>
<evidence type="ECO:0000256" key="4">
    <source>
        <dbReference type="ARBA" id="ARBA00022576"/>
    </source>
</evidence>
<dbReference type="UniPathway" id="UPA00098">
    <property type="reaction ID" value="UER00358"/>
</dbReference>
<comment type="similarity">
    <text evidence="8">Belongs to the class-III pyridoxal-phosphate-dependent aminotransferase family.</text>
</comment>
<reference evidence="9" key="1">
    <citation type="submission" date="2019-04" db="EMBL/GenBank/DDBJ databases">
        <title>Whole genome sequencing of cave bacteria.</title>
        <authorList>
            <person name="Gan H.M."/>
            <person name="Barton H."/>
            <person name="Savka M.A."/>
        </authorList>
    </citation>
    <scope>NUCLEOTIDE SEQUENCE [LARGE SCALE GENOMIC DNA]</scope>
    <source>
        <strain evidence="9">LC387</strain>
    </source>
</reference>
<dbReference type="GO" id="GO:0004587">
    <property type="term" value="F:ornithine aminotransferase activity"/>
    <property type="evidence" value="ECO:0007669"/>
    <property type="project" value="UniProtKB-EC"/>
</dbReference>
<dbReference type="PIRSF" id="PIRSF000521">
    <property type="entry name" value="Transaminase_4ab_Lys_Orn"/>
    <property type="match status" value="1"/>
</dbReference>
<dbReference type="InterPro" id="IPR015421">
    <property type="entry name" value="PyrdxlP-dep_Trfase_major"/>
</dbReference>
<keyword evidence="10" id="KW-1185">Reference proteome</keyword>
<accession>A0A4U6BRH8</accession>
<gene>
    <name evidence="9" type="primary">rocD</name>
    <name evidence="9" type="ORF">YH63_009555</name>
</gene>
<dbReference type="EMBL" id="LBIA02000001">
    <property type="protein sequence ID" value="TKT71638.1"/>
    <property type="molecule type" value="Genomic_DNA"/>
</dbReference>
<keyword evidence="6 8" id="KW-0663">Pyridoxal phosphate</keyword>
<organism evidence="9 10">
    <name type="scientific">Afipia massiliensis</name>
    <dbReference type="NCBI Taxonomy" id="211460"/>
    <lineage>
        <taxon>Bacteria</taxon>
        <taxon>Pseudomonadati</taxon>
        <taxon>Pseudomonadota</taxon>
        <taxon>Alphaproteobacteria</taxon>
        <taxon>Hyphomicrobiales</taxon>
        <taxon>Nitrobacteraceae</taxon>
        <taxon>Afipia</taxon>
    </lineage>
</organism>
<dbReference type="GO" id="GO:0055129">
    <property type="term" value="P:L-proline biosynthetic process"/>
    <property type="evidence" value="ECO:0007669"/>
    <property type="project" value="UniProtKB-UniPathway"/>
</dbReference>
<evidence type="ECO:0000313" key="10">
    <source>
        <dbReference type="Proteomes" id="UP000034832"/>
    </source>
</evidence>
<proteinExistence type="inferred from homology"/>
<dbReference type="InterPro" id="IPR015422">
    <property type="entry name" value="PyrdxlP-dep_Trfase_small"/>
</dbReference>
<dbReference type="PANTHER" id="PTHR11986">
    <property type="entry name" value="AMINOTRANSFERASE CLASS III"/>
    <property type="match status" value="1"/>
</dbReference>
<sequence length="407" mass="43297">MSDLANLEARFGASNYAPLPVTIVRSNGVYVWDESGRRYIDMMGAYSAASFGHCHPRLVQALTEQARQLDTVSRAYFSDRLGPFLARACTLTGMDLALPMNSGAEAVETALKAARKWAYKVKGVPGDRAEIIAAEGNFHGRTISIVGFSSVAQYRDGYGPFPPGFRLVPFGDAAALKAAITPNTAAFLVEPIQGEGGINVPPPGYLAEAGRICRANNVLLLCDEIQSGLGRTGRLLACQHDGVKPDGLMLGKALGGGLLPVSLFLARREVMAVFTPGDHGSTFGGNPIAAAVGLAALETLIDEGLIERAATVGAHLLNRLASIKNPIIRDVRGRGLFAGVELDRDFASAGAVAARLLRAGVLTKDTHRNTIRFAPPLIIDQAQVDWAVDRLTEVLEDVAKTDTLLRQ</sequence>
<dbReference type="OrthoDB" id="9801834at2"/>
<dbReference type="Pfam" id="PF00202">
    <property type="entry name" value="Aminotran_3"/>
    <property type="match status" value="1"/>
</dbReference>
<evidence type="ECO:0000256" key="2">
    <source>
        <dbReference type="ARBA" id="ARBA00004998"/>
    </source>
</evidence>
<dbReference type="PANTHER" id="PTHR11986:SF18">
    <property type="entry name" value="ORNITHINE AMINOTRANSFERASE, MITOCHONDRIAL"/>
    <property type="match status" value="1"/>
</dbReference>
<dbReference type="GO" id="GO:0042802">
    <property type="term" value="F:identical protein binding"/>
    <property type="evidence" value="ECO:0007669"/>
    <property type="project" value="TreeGrafter"/>
</dbReference>
<dbReference type="InterPro" id="IPR050103">
    <property type="entry name" value="Class-III_PLP-dep_AT"/>
</dbReference>
<dbReference type="InterPro" id="IPR049704">
    <property type="entry name" value="Aminotrans_3_PPA_site"/>
</dbReference>
<evidence type="ECO:0000256" key="1">
    <source>
        <dbReference type="ARBA" id="ARBA00001933"/>
    </source>
</evidence>
<evidence type="ECO:0000256" key="7">
    <source>
        <dbReference type="ARBA" id="ARBA00030587"/>
    </source>
</evidence>
<dbReference type="Gene3D" id="3.40.640.10">
    <property type="entry name" value="Type I PLP-dependent aspartate aminotransferase-like (Major domain)"/>
    <property type="match status" value="1"/>
</dbReference>
<comment type="cofactor">
    <cofactor evidence="1">
        <name>pyridoxal 5'-phosphate</name>
        <dbReference type="ChEBI" id="CHEBI:597326"/>
    </cofactor>
</comment>
<keyword evidence="4 9" id="KW-0032">Aminotransferase</keyword>
<dbReference type="STRING" id="211460.YH63_09405"/>
<comment type="pathway">
    <text evidence="2">Amino-acid biosynthesis; L-proline biosynthesis; L-glutamate 5-semialdehyde from L-ornithine: step 1/1.</text>
</comment>
<protein>
    <recommendedName>
        <fullName evidence="3">ornithine aminotransferase</fullName>
        <ecNumber evidence="3">2.6.1.13</ecNumber>
    </recommendedName>
    <alternativeName>
        <fullName evidence="7">Ornithine--oxo-acid aminotransferase</fullName>
    </alternativeName>
</protein>
<keyword evidence="5 9" id="KW-0808">Transferase</keyword>
<evidence type="ECO:0000256" key="5">
    <source>
        <dbReference type="ARBA" id="ARBA00022679"/>
    </source>
</evidence>
<dbReference type="GO" id="GO:0030170">
    <property type="term" value="F:pyridoxal phosphate binding"/>
    <property type="evidence" value="ECO:0007669"/>
    <property type="project" value="InterPro"/>
</dbReference>
<dbReference type="RefSeq" id="WP_046827805.1">
    <property type="nucleotide sequence ID" value="NZ_LBIA02000001.1"/>
</dbReference>
<comment type="caution">
    <text evidence="9">The sequence shown here is derived from an EMBL/GenBank/DDBJ whole genome shotgun (WGS) entry which is preliminary data.</text>
</comment>
<evidence type="ECO:0000256" key="3">
    <source>
        <dbReference type="ARBA" id="ARBA00012924"/>
    </source>
</evidence>
<evidence type="ECO:0000256" key="8">
    <source>
        <dbReference type="RuleBase" id="RU003560"/>
    </source>
</evidence>
<dbReference type="FunFam" id="3.40.640.10:FF:000011">
    <property type="entry name" value="Ornithine aminotransferase"/>
    <property type="match status" value="1"/>
</dbReference>
<evidence type="ECO:0000313" key="9">
    <source>
        <dbReference type="EMBL" id="TKT71638.1"/>
    </source>
</evidence>
<dbReference type="CDD" id="cd00610">
    <property type="entry name" value="OAT_like"/>
    <property type="match status" value="1"/>
</dbReference>
<dbReference type="PROSITE" id="PS00600">
    <property type="entry name" value="AA_TRANSFER_CLASS_3"/>
    <property type="match status" value="1"/>
</dbReference>